<protein>
    <submittedName>
        <fullName evidence="1">Uncharacterized protein</fullName>
    </submittedName>
</protein>
<organism evidence="1 2">
    <name type="scientific">Aspergillus melleus</name>
    <dbReference type="NCBI Taxonomy" id="138277"/>
    <lineage>
        <taxon>Eukaryota</taxon>
        <taxon>Fungi</taxon>
        <taxon>Dikarya</taxon>
        <taxon>Ascomycota</taxon>
        <taxon>Pezizomycotina</taxon>
        <taxon>Eurotiomycetes</taxon>
        <taxon>Eurotiomycetidae</taxon>
        <taxon>Eurotiales</taxon>
        <taxon>Aspergillaceae</taxon>
        <taxon>Aspergillus</taxon>
        <taxon>Aspergillus subgen. Circumdati</taxon>
    </lineage>
</organism>
<evidence type="ECO:0000313" key="1">
    <source>
        <dbReference type="EMBL" id="KAK1143513.1"/>
    </source>
</evidence>
<dbReference type="Proteomes" id="UP001177260">
    <property type="component" value="Unassembled WGS sequence"/>
</dbReference>
<proteinExistence type="predicted"/>
<reference evidence="1 2" key="1">
    <citation type="journal article" date="2023" name="ACS Omega">
        <title>Identification of the Neoaspergillic Acid Biosynthesis Gene Cluster by Establishing an In Vitro CRISPR-Ribonucleoprotein Genetic System in Aspergillus melleus.</title>
        <authorList>
            <person name="Yuan B."/>
            <person name="Grau M.F."/>
            <person name="Murata R.M."/>
            <person name="Torok T."/>
            <person name="Venkateswaran K."/>
            <person name="Stajich J.E."/>
            <person name="Wang C.C.C."/>
        </authorList>
    </citation>
    <scope>NUCLEOTIDE SEQUENCE [LARGE SCALE GENOMIC DNA]</scope>
    <source>
        <strain evidence="1 2">IMV 1140</strain>
    </source>
</reference>
<gene>
    <name evidence="1" type="ORF">N8T08_006319</name>
</gene>
<comment type="caution">
    <text evidence="1">The sequence shown here is derived from an EMBL/GenBank/DDBJ whole genome shotgun (WGS) entry which is preliminary data.</text>
</comment>
<keyword evidence="2" id="KW-1185">Reference proteome</keyword>
<sequence>MSLSVHVAIFDLDVPVPPVYSARGLYSSIFRRLLENAASRLNQSRSRPIAIHTSSWDILGGSYPPLASLRATEPESDSDPSTPTNPLALPISAILLTGSAPAAYDTATHPWINPLADYLTRIYSDFPHVKIFGSCFGHQILAQTLLSPPLKNELCPEGREMGLVPIALTEGFQTSFPHVKRALPDGRMRLQMIHGDWVVPVSGARDLVALPAPWMNIGGSEACPIQGLYCPKRVLSYQGHFEFDTFVNVETCKEFGKRAEWNPELIVEWLKMIELGKGKGEGDEDDDDAKVAAEVVVLFFAGENQA</sequence>
<dbReference type="EMBL" id="JAOPJF010000039">
    <property type="protein sequence ID" value="KAK1143513.1"/>
    <property type="molecule type" value="Genomic_DNA"/>
</dbReference>
<evidence type="ECO:0000313" key="2">
    <source>
        <dbReference type="Proteomes" id="UP001177260"/>
    </source>
</evidence>
<name>A0ACC3AZR3_9EURO</name>
<accession>A0ACC3AZR3</accession>